<dbReference type="Gene3D" id="1.10.400.10">
    <property type="entry name" value="GI Alpha 1, domain 2-like"/>
    <property type="match status" value="1"/>
</dbReference>
<dbReference type="InterPro" id="IPR001019">
    <property type="entry name" value="Gprotein_alpha_su"/>
</dbReference>
<keyword evidence="2 5" id="KW-0547">Nucleotide-binding</keyword>
<dbReference type="PROSITE" id="PS51882">
    <property type="entry name" value="G_ALPHA"/>
    <property type="match status" value="1"/>
</dbReference>
<dbReference type="PANTHER" id="PTHR10218:SF302">
    <property type="entry name" value="GUANINE NUCLEOTIDE-BINDING PROTEIN ALPHA-5 SUBUNIT"/>
    <property type="match status" value="1"/>
</dbReference>
<feature type="non-terminal residue" evidence="6">
    <location>
        <position position="1"/>
    </location>
</feature>
<accession>X6MTN8</accession>
<feature type="binding site" evidence="5">
    <location>
        <begin position="237"/>
        <end position="240"/>
    </location>
    <ligand>
        <name>GTP</name>
        <dbReference type="ChEBI" id="CHEBI:37565"/>
    </ligand>
</feature>
<evidence type="ECO:0000256" key="3">
    <source>
        <dbReference type="ARBA" id="ARBA00023134"/>
    </source>
</evidence>
<dbReference type="SMART" id="SM00275">
    <property type="entry name" value="G_alpha"/>
    <property type="match status" value="1"/>
</dbReference>
<dbReference type="InterPro" id="IPR027417">
    <property type="entry name" value="P-loop_NTPase"/>
</dbReference>
<dbReference type="GO" id="GO:0031683">
    <property type="term" value="F:G-protein beta/gamma-subunit complex binding"/>
    <property type="evidence" value="ECO:0007669"/>
    <property type="project" value="InterPro"/>
</dbReference>
<dbReference type="AlphaFoldDB" id="X6MTN8"/>
<reference evidence="6 7" key="1">
    <citation type="journal article" date="2013" name="Curr. Biol.">
        <title>The Genome of the Foraminiferan Reticulomyxa filosa.</title>
        <authorList>
            <person name="Glockner G."/>
            <person name="Hulsmann N."/>
            <person name="Schleicher M."/>
            <person name="Noegel A.A."/>
            <person name="Eichinger L."/>
            <person name="Gallinger C."/>
            <person name="Pawlowski J."/>
            <person name="Sierra R."/>
            <person name="Euteneuer U."/>
            <person name="Pillet L."/>
            <person name="Moustafa A."/>
            <person name="Platzer M."/>
            <person name="Groth M."/>
            <person name="Szafranski K."/>
            <person name="Schliwa M."/>
        </authorList>
    </citation>
    <scope>NUCLEOTIDE SEQUENCE [LARGE SCALE GENOMIC DNA]</scope>
</reference>
<organism evidence="6 7">
    <name type="scientific">Reticulomyxa filosa</name>
    <dbReference type="NCBI Taxonomy" id="46433"/>
    <lineage>
        <taxon>Eukaryota</taxon>
        <taxon>Sar</taxon>
        <taxon>Rhizaria</taxon>
        <taxon>Retaria</taxon>
        <taxon>Foraminifera</taxon>
        <taxon>Monothalamids</taxon>
        <taxon>Reticulomyxidae</taxon>
        <taxon>Reticulomyxa</taxon>
    </lineage>
</organism>
<dbReference type="Gene3D" id="3.40.50.300">
    <property type="entry name" value="P-loop containing nucleotide triphosphate hydrolases"/>
    <property type="match status" value="1"/>
</dbReference>
<dbReference type="GO" id="GO:0003924">
    <property type="term" value="F:GTPase activity"/>
    <property type="evidence" value="ECO:0007669"/>
    <property type="project" value="InterPro"/>
</dbReference>
<evidence type="ECO:0000256" key="2">
    <source>
        <dbReference type="ARBA" id="ARBA00022741"/>
    </source>
</evidence>
<dbReference type="SUPFAM" id="SSF52540">
    <property type="entry name" value="P-loop containing nucleoside triphosphate hydrolases"/>
    <property type="match status" value="1"/>
</dbReference>
<dbReference type="GO" id="GO:0005737">
    <property type="term" value="C:cytoplasm"/>
    <property type="evidence" value="ECO:0007669"/>
    <property type="project" value="TreeGrafter"/>
</dbReference>
<sequence>KFFFFFFFFTFLFFYWGKKKKIIGELSKLTWKCFMDYEADILMDLQNDEITLLTLQSFRDAGTSKQAIVMTDEKVEDCKRVWNYELVQKVFLEQRYQIGVCDSLLYFMKHIDRLLASSNDLRWNINDRLLNRSIVSSWLQFRFDMNVVYNHVRLCGGCCYLYLYMLVHVCGGRSEIKKWIRFGAESNVIIWIVSLISFLELTPEENQNGMVAALNTFASTVNKTELTKGKLWLVLFNRVDGLEDALQSKNFLSVFPDYNANPLDAKEIIFFVMNKFKDAIPSQVHKETMFIFDSISLIDCVQLKHWIERIWPIIHKFLKTLHTVDS</sequence>
<dbReference type="GO" id="GO:0001664">
    <property type="term" value="F:G protein-coupled receptor binding"/>
    <property type="evidence" value="ECO:0007669"/>
    <property type="project" value="TreeGrafter"/>
</dbReference>
<evidence type="ECO:0000256" key="5">
    <source>
        <dbReference type="PIRSR" id="PIRSR601019-1"/>
    </source>
</evidence>
<evidence type="ECO:0000313" key="6">
    <source>
        <dbReference type="EMBL" id="ETO16817.1"/>
    </source>
</evidence>
<name>X6MTN8_RETFI</name>
<dbReference type="InterPro" id="IPR011025">
    <property type="entry name" value="GproteinA_insert"/>
</dbReference>
<comment type="caution">
    <text evidence="6">The sequence shown here is derived from an EMBL/GenBank/DDBJ whole genome shotgun (WGS) entry which is preliminary data.</text>
</comment>
<protein>
    <submittedName>
        <fullName evidence="6">Uncharacterized protein</fullName>
    </submittedName>
</protein>
<dbReference type="GO" id="GO:0046872">
    <property type="term" value="F:metal ion binding"/>
    <property type="evidence" value="ECO:0007669"/>
    <property type="project" value="UniProtKB-KW"/>
</dbReference>
<dbReference type="Proteomes" id="UP000023152">
    <property type="component" value="Unassembled WGS sequence"/>
</dbReference>
<evidence type="ECO:0000313" key="7">
    <source>
        <dbReference type="Proteomes" id="UP000023152"/>
    </source>
</evidence>
<proteinExistence type="predicted"/>
<gene>
    <name evidence="6" type="ORF">RFI_20522</name>
</gene>
<dbReference type="SUPFAM" id="SSF47895">
    <property type="entry name" value="Transducin (alpha subunit), insertion domain"/>
    <property type="match status" value="1"/>
</dbReference>
<dbReference type="PANTHER" id="PTHR10218">
    <property type="entry name" value="GTP-BINDING PROTEIN ALPHA SUBUNIT"/>
    <property type="match status" value="1"/>
</dbReference>
<dbReference type="Pfam" id="PF00503">
    <property type="entry name" value="G-alpha"/>
    <property type="match status" value="1"/>
</dbReference>
<dbReference type="GO" id="GO:0007188">
    <property type="term" value="P:adenylate cyclase-modulating G protein-coupled receptor signaling pathway"/>
    <property type="evidence" value="ECO:0007669"/>
    <property type="project" value="TreeGrafter"/>
</dbReference>
<dbReference type="GO" id="GO:0005525">
    <property type="term" value="F:GTP binding"/>
    <property type="evidence" value="ECO:0007669"/>
    <property type="project" value="UniProtKB-KW"/>
</dbReference>
<dbReference type="EMBL" id="ASPP01017795">
    <property type="protein sequence ID" value="ETO16817.1"/>
    <property type="molecule type" value="Genomic_DNA"/>
</dbReference>
<keyword evidence="4" id="KW-0807">Transducer</keyword>
<keyword evidence="3 5" id="KW-0342">GTP-binding</keyword>
<evidence type="ECO:0000256" key="4">
    <source>
        <dbReference type="ARBA" id="ARBA00023224"/>
    </source>
</evidence>
<keyword evidence="1" id="KW-0479">Metal-binding</keyword>
<feature type="binding site" evidence="5">
    <location>
        <begin position="102"/>
        <end position="103"/>
    </location>
    <ligand>
        <name>GTP</name>
        <dbReference type="ChEBI" id="CHEBI:37565"/>
    </ligand>
</feature>
<evidence type="ECO:0000256" key="1">
    <source>
        <dbReference type="ARBA" id="ARBA00022723"/>
    </source>
</evidence>
<dbReference type="GO" id="GO:0005834">
    <property type="term" value="C:heterotrimeric G-protein complex"/>
    <property type="evidence" value="ECO:0007669"/>
    <property type="project" value="TreeGrafter"/>
</dbReference>
<keyword evidence="7" id="KW-1185">Reference proteome</keyword>